<name>A0A7X5ZI89_9GAMM</name>
<keyword evidence="2" id="KW-1185">Reference proteome</keyword>
<dbReference type="RefSeq" id="WP_166947457.1">
    <property type="nucleotide sequence ID" value="NZ_JAARLZ010000004.1"/>
</dbReference>
<comment type="caution">
    <text evidence="1">The sequence shown here is derived from an EMBL/GenBank/DDBJ whole genome shotgun (WGS) entry which is preliminary data.</text>
</comment>
<sequence>MSVGYQVLNDAGGILLDANYPNLALIAKGTVNIGTNTYAGGWYGQLNVPDTGPSMVFIRSPGFAAVLGVDAGVIQYYLGKGSTSFDYWVFGPPQDVGARFGMQVFTDDARLAFDAAQRYLRVIGSINTNTGLIFPDQGGVGPVQSFALPGGTPAVCFVDPGFQYQVLTGDGVWGGFTFRTVAQCAMRISGQSLDIALVQNVGSLDLPGNVRVNTRGGGAPISVILADVSGF</sequence>
<dbReference type="AlphaFoldDB" id="A0A7X5ZI89"/>
<proteinExistence type="predicted"/>
<reference evidence="1 2" key="1">
    <citation type="submission" date="2020-03" db="EMBL/GenBank/DDBJ databases">
        <authorList>
            <person name="Lai Q."/>
        </authorList>
    </citation>
    <scope>NUCLEOTIDE SEQUENCE [LARGE SCALE GENOMIC DNA]</scope>
    <source>
        <strain evidence="1 2">CCUG 25036</strain>
    </source>
</reference>
<evidence type="ECO:0000313" key="2">
    <source>
        <dbReference type="Proteomes" id="UP000490980"/>
    </source>
</evidence>
<evidence type="ECO:0000313" key="1">
    <source>
        <dbReference type="EMBL" id="NII06440.1"/>
    </source>
</evidence>
<organism evidence="1 2">
    <name type="scientific">Luteibacter anthropi</name>
    <dbReference type="NCBI Taxonomy" id="564369"/>
    <lineage>
        <taxon>Bacteria</taxon>
        <taxon>Pseudomonadati</taxon>
        <taxon>Pseudomonadota</taxon>
        <taxon>Gammaproteobacteria</taxon>
        <taxon>Lysobacterales</taxon>
        <taxon>Rhodanobacteraceae</taxon>
        <taxon>Luteibacter</taxon>
    </lineage>
</organism>
<gene>
    <name evidence="1" type="ORF">HBF25_08590</name>
</gene>
<accession>A0A7X5ZI89</accession>
<dbReference type="EMBL" id="JAARLZ010000004">
    <property type="protein sequence ID" value="NII06440.1"/>
    <property type="molecule type" value="Genomic_DNA"/>
</dbReference>
<dbReference type="Proteomes" id="UP000490980">
    <property type="component" value="Unassembled WGS sequence"/>
</dbReference>
<protein>
    <submittedName>
        <fullName evidence="1">Uncharacterized protein</fullName>
    </submittedName>
</protein>